<protein>
    <submittedName>
        <fullName evidence="2">Uncharacterized protein</fullName>
    </submittedName>
</protein>
<name>A0A0L8C6Q4_ENSAD</name>
<keyword evidence="1" id="KW-0812">Transmembrane</keyword>
<sequence length="85" mass="9169">MAQVFGAVVAMALAGMLLGWIVRKLSRMSVLSSRLVGLAMLLFVAPPIYILASRAPYFEAFFACGLGALIAGTLFYILRPTEQDT</sequence>
<proteinExistence type="predicted"/>
<accession>A0A0L8C6Q4</accession>
<evidence type="ECO:0000256" key="1">
    <source>
        <dbReference type="SAM" id="Phobius"/>
    </source>
</evidence>
<keyword evidence="1" id="KW-1133">Transmembrane helix</keyword>
<feature type="transmembrane region" description="Helical" evidence="1">
    <location>
        <begin position="35"/>
        <end position="52"/>
    </location>
</feature>
<keyword evidence="1" id="KW-0472">Membrane</keyword>
<reference evidence="3" key="1">
    <citation type="submission" date="2015-07" db="EMBL/GenBank/DDBJ databases">
        <title>Whole genome sequence of an Ensifer adhaerens strain isolated from a cave pool in the Wind Cave National Park.</title>
        <authorList>
            <person name="Eng W.W.H."/>
            <person name="Gan H.M."/>
            <person name="Barton H.A."/>
            <person name="Savka M.A."/>
        </authorList>
    </citation>
    <scope>NUCLEOTIDE SEQUENCE [LARGE SCALE GENOMIC DNA]</scope>
    <source>
        <strain evidence="3">SD006</strain>
    </source>
</reference>
<evidence type="ECO:0000313" key="2">
    <source>
        <dbReference type="EMBL" id="KOF22595.1"/>
    </source>
</evidence>
<dbReference type="PATRIC" id="fig|106592.7.peg.754"/>
<dbReference type="Proteomes" id="UP000037425">
    <property type="component" value="Unassembled WGS sequence"/>
</dbReference>
<dbReference type="OrthoDB" id="8421336at2"/>
<dbReference type="AlphaFoldDB" id="A0A0L8C6Q4"/>
<organism evidence="2 3">
    <name type="scientific">Ensifer adhaerens</name>
    <name type="common">Sinorhizobium morelense</name>
    <dbReference type="NCBI Taxonomy" id="106592"/>
    <lineage>
        <taxon>Bacteria</taxon>
        <taxon>Pseudomonadati</taxon>
        <taxon>Pseudomonadota</taxon>
        <taxon>Alphaproteobacteria</taxon>
        <taxon>Hyphomicrobiales</taxon>
        <taxon>Rhizobiaceae</taxon>
        <taxon>Sinorhizobium/Ensifer group</taxon>
        <taxon>Ensifer</taxon>
    </lineage>
</organism>
<gene>
    <name evidence="2" type="ORF">AC244_03535</name>
</gene>
<feature type="transmembrane region" description="Helical" evidence="1">
    <location>
        <begin position="6"/>
        <end position="23"/>
    </location>
</feature>
<feature type="transmembrane region" description="Helical" evidence="1">
    <location>
        <begin position="58"/>
        <end position="78"/>
    </location>
</feature>
<dbReference type="RefSeq" id="WP_053247392.1">
    <property type="nucleotide sequence ID" value="NZ_LGAP01000001.1"/>
</dbReference>
<evidence type="ECO:0000313" key="3">
    <source>
        <dbReference type="Proteomes" id="UP000037425"/>
    </source>
</evidence>
<dbReference type="EMBL" id="LGAP01000001">
    <property type="protein sequence ID" value="KOF22595.1"/>
    <property type="molecule type" value="Genomic_DNA"/>
</dbReference>
<comment type="caution">
    <text evidence="2">The sequence shown here is derived from an EMBL/GenBank/DDBJ whole genome shotgun (WGS) entry which is preliminary data.</text>
</comment>